<dbReference type="PANTHER" id="PTHR43787:SF11">
    <property type="entry name" value="UPF0026 PROTEIN SLR1464"/>
    <property type="match status" value="1"/>
</dbReference>
<keyword evidence="5" id="KW-0408">Iron</keyword>
<dbReference type="InterPro" id="IPR040084">
    <property type="entry name" value="GTPase_Obg"/>
</dbReference>
<dbReference type="InterPro" id="IPR007197">
    <property type="entry name" value="rSAM"/>
</dbReference>
<reference evidence="9 10" key="1">
    <citation type="journal article" date="2011" name="J. Bacteriol.">
        <title>Genome sequence of the mercury-methylating and pleomorphic Desulfovibrio africanus Strain Walvis Bay.</title>
        <authorList>
            <person name="Brown S.D."/>
            <person name="Wall J.D."/>
            <person name="Kucken A.M."/>
            <person name="Gilmour C.C."/>
            <person name="Podar M."/>
            <person name="Brandt C.C."/>
            <person name="Teshima H."/>
            <person name="Detter J.C."/>
            <person name="Han C.S."/>
            <person name="Land M.L."/>
            <person name="Lucas S."/>
            <person name="Han J."/>
            <person name="Pennacchio L."/>
            <person name="Nolan M."/>
            <person name="Pitluck S."/>
            <person name="Woyke T."/>
            <person name="Goodwin L."/>
            <person name="Palumbo A.V."/>
            <person name="Elias D.A."/>
        </authorList>
    </citation>
    <scope>NUCLEOTIDE SEQUENCE [LARGE SCALE GENOMIC DNA]</scope>
    <source>
        <strain evidence="9 10">Walvis Bay</strain>
    </source>
</reference>
<gene>
    <name evidence="9" type="ORF">Desaf_0459</name>
</gene>
<keyword evidence="6" id="KW-0411">Iron-sulfur</keyword>
<dbReference type="PANTHER" id="PTHR43787">
    <property type="entry name" value="FEMO COFACTOR BIOSYNTHESIS PROTEIN NIFB-RELATED"/>
    <property type="match status" value="1"/>
</dbReference>
<dbReference type="InterPro" id="IPR013785">
    <property type="entry name" value="Aldolase_TIM"/>
</dbReference>
<dbReference type="SFLD" id="SFLDG01083">
    <property type="entry name" value="Uncharacterised_Radical_SAM_Su"/>
    <property type="match status" value="1"/>
</dbReference>
<evidence type="ECO:0000256" key="2">
    <source>
        <dbReference type="ARBA" id="ARBA00022485"/>
    </source>
</evidence>
<evidence type="ECO:0000256" key="6">
    <source>
        <dbReference type="ARBA" id="ARBA00023014"/>
    </source>
</evidence>
<name>F3YUD1_DESAF</name>
<dbReference type="KEGG" id="daf:Desaf_0459"/>
<evidence type="ECO:0000313" key="10">
    <source>
        <dbReference type="Proteomes" id="UP000007844"/>
    </source>
</evidence>
<dbReference type="SFLD" id="SFLDS00029">
    <property type="entry name" value="Radical_SAM"/>
    <property type="match status" value="1"/>
</dbReference>
<feature type="region of interest" description="Disordered" evidence="7">
    <location>
        <begin position="304"/>
        <end position="327"/>
    </location>
</feature>
<dbReference type="InterPro" id="IPR058240">
    <property type="entry name" value="rSAM_sf"/>
</dbReference>
<keyword evidence="3" id="KW-0949">S-adenosyl-L-methionine</keyword>
<keyword evidence="2" id="KW-0004">4Fe-4S</keyword>
<feature type="domain" description="Radical SAM core" evidence="8">
    <location>
        <begin position="15"/>
        <end position="243"/>
    </location>
</feature>
<evidence type="ECO:0000256" key="4">
    <source>
        <dbReference type="ARBA" id="ARBA00022723"/>
    </source>
</evidence>
<dbReference type="Pfam" id="PF04055">
    <property type="entry name" value="Radical_SAM"/>
    <property type="match status" value="1"/>
</dbReference>
<evidence type="ECO:0000256" key="1">
    <source>
        <dbReference type="ARBA" id="ARBA00001966"/>
    </source>
</evidence>
<protein>
    <submittedName>
        <fullName evidence="9">Radical SAM domain protein</fullName>
    </submittedName>
</protein>
<dbReference type="GO" id="GO:0003824">
    <property type="term" value="F:catalytic activity"/>
    <property type="evidence" value="ECO:0007669"/>
    <property type="project" value="InterPro"/>
</dbReference>
<dbReference type="STRING" id="690850.Desaf_0459"/>
<dbReference type="GO" id="GO:0046872">
    <property type="term" value="F:metal ion binding"/>
    <property type="evidence" value="ECO:0007669"/>
    <property type="project" value="UniProtKB-KW"/>
</dbReference>
<dbReference type="PROSITE" id="PS51918">
    <property type="entry name" value="RADICAL_SAM"/>
    <property type="match status" value="1"/>
</dbReference>
<dbReference type="AlphaFoldDB" id="F3YUD1"/>
<dbReference type="SUPFAM" id="SSF102114">
    <property type="entry name" value="Radical SAM enzymes"/>
    <property type="match status" value="1"/>
</dbReference>
<evidence type="ECO:0000256" key="5">
    <source>
        <dbReference type="ARBA" id="ARBA00023004"/>
    </source>
</evidence>
<dbReference type="Proteomes" id="UP000007844">
    <property type="component" value="Chromosome"/>
</dbReference>
<evidence type="ECO:0000313" key="9">
    <source>
        <dbReference type="EMBL" id="EGJ48813.1"/>
    </source>
</evidence>
<dbReference type="Gene3D" id="3.20.20.70">
    <property type="entry name" value="Aldolase class I"/>
    <property type="match status" value="1"/>
</dbReference>
<dbReference type="HOGENOM" id="CLU_058377_0_0_7"/>
<dbReference type="eggNOG" id="COG0731">
    <property type="taxonomic scope" value="Bacteria"/>
</dbReference>
<sequence length="327" mass="35331">MKYKYVFGPVLSGRLGRSLGLDLTSAPICTMDCLYCEVGRTAVLTTERKAYVPAKAILDELAHWQEHVGLPLDAVTLGGSGEPLLNTEFGEVIRGARRIMPSVPVAVLTNASLLVEPEVRRELGQADIVLPSLDSLVDEEFAAVNRPAPGVTPQAVAEALLAFRSEFAGRIFLEVLLVAGVNDSEENLRRLKAFVPQLRPDRVDVVTMTRPGAYTEARAVPRESLERWRRELCADITEAVGQSSSALSANLLTKQEIQEIVQNSVRRRPQTVAQLAQATGLSAESVREALDILSRTGGVRTIAAPAGESGSEQASAQDGPYYSAGRR</sequence>
<dbReference type="CDD" id="cd01335">
    <property type="entry name" value="Radical_SAM"/>
    <property type="match status" value="1"/>
</dbReference>
<comment type="cofactor">
    <cofactor evidence="1">
        <name>[4Fe-4S] cluster</name>
        <dbReference type="ChEBI" id="CHEBI:49883"/>
    </cofactor>
</comment>
<proteinExistence type="predicted"/>
<organism evidence="9 10">
    <name type="scientific">Desulfocurvibacter africanus subsp. africanus str. Walvis Bay</name>
    <dbReference type="NCBI Taxonomy" id="690850"/>
    <lineage>
        <taxon>Bacteria</taxon>
        <taxon>Pseudomonadati</taxon>
        <taxon>Thermodesulfobacteriota</taxon>
        <taxon>Desulfovibrionia</taxon>
        <taxon>Desulfovibrionales</taxon>
        <taxon>Desulfovibrionaceae</taxon>
        <taxon>Desulfocurvibacter</taxon>
    </lineage>
</organism>
<evidence type="ECO:0000256" key="7">
    <source>
        <dbReference type="SAM" id="MobiDB-lite"/>
    </source>
</evidence>
<keyword evidence="4" id="KW-0479">Metal-binding</keyword>
<dbReference type="GO" id="GO:0051539">
    <property type="term" value="F:4 iron, 4 sulfur cluster binding"/>
    <property type="evidence" value="ECO:0007669"/>
    <property type="project" value="UniProtKB-KW"/>
</dbReference>
<dbReference type="RefSeq" id="WP_014258659.1">
    <property type="nucleotide sequence ID" value="NC_016629.1"/>
</dbReference>
<dbReference type="EMBL" id="CP003221">
    <property type="protein sequence ID" value="EGJ48813.1"/>
    <property type="molecule type" value="Genomic_DNA"/>
</dbReference>
<evidence type="ECO:0000256" key="3">
    <source>
        <dbReference type="ARBA" id="ARBA00022691"/>
    </source>
</evidence>
<keyword evidence="10" id="KW-1185">Reference proteome</keyword>
<evidence type="ECO:0000259" key="8">
    <source>
        <dbReference type="PROSITE" id="PS51918"/>
    </source>
</evidence>
<accession>F3YUD1</accession>